<keyword evidence="4" id="KW-0456">Lyase</keyword>
<evidence type="ECO:0000313" key="5">
    <source>
        <dbReference type="EMBL" id="GAB1315558.1"/>
    </source>
</evidence>
<dbReference type="EC" id="4.2.3.-" evidence="4"/>
<evidence type="ECO:0000256" key="3">
    <source>
        <dbReference type="ARBA" id="ARBA00022842"/>
    </source>
</evidence>
<evidence type="ECO:0000313" key="6">
    <source>
        <dbReference type="Proteomes" id="UP001628179"/>
    </source>
</evidence>
<organism evidence="5 6">
    <name type="scientific">Madurella fahalii</name>
    <dbReference type="NCBI Taxonomy" id="1157608"/>
    <lineage>
        <taxon>Eukaryota</taxon>
        <taxon>Fungi</taxon>
        <taxon>Dikarya</taxon>
        <taxon>Ascomycota</taxon>
        <taxon>Pezizomycotina</taxon>
        <taxon>Sordariomycetes</taxon>
        <taxon>Sordariomycetidae</taxon>
        <taxon>Sordariales</taxon>
        <taxon>Sordariales incertae sedis</taxon>
        <taxon>Madurella</taxon>
    </lineage>
</organism>
<dbReference type="EMBL" id="BAAFSV010000003">
    <property type="protein sequence ID" value="GAB1315558.1"/>
    <property type="molecule type" value="Genomic_DNA"/>
</dbReference>
<comment type="similarity">
    <text evidence="2 4">Belongs to the terpene synthase family.</text>
</comment>
<dbReference type="InterPro" id="IPR008949">
    <property type="entry name" value="Isoprenoid_synthase_dom_sf"/>
</dbReference>
<gene>
    <name evidence="5" type="ORF">MFIFM68171_05768</name>
</gene>
<dbReference type="PANTHER" id="PTHR35201:SF4">
    <property type="entry name" value="BETA-PINACENE SYNTHASE-RELATED"/>
    <property type="match status" value="1"/>
</dbReference>
<keyword evidence="4" id="KW-0479">Metal-binding</keyword>
<dbReference type="GeneID" id="98176511"/>
<dbReference type="RefSeq" id="XP_070917289.1">
    <property type="nucleotide sequence ID" value="XM_071061188.1"/>
</dbReference>
<dbReference type="Pfam" id="PF19086">
    <property type="entry name" value="Terpene_syn_C_2"/>
    <property type="match status" value="1"/>
</dbReference>
<keyword evidence="3 4" id="KW-0460">Magnesium</keyword>
<keyword evidence="6" id="KW-1185">Reference proteome</keyword>
<dbReference type="Proteomes" id="UP001628179">
    <property type="component" value="Unassembled WGS sequence"/>
</dbReference>
<dbReference type="PANTHER" id="PTHR35201">
    <property type="entry name" value="TERPENE SYNTHASE"/>
    <property type="match status" value="1"/>
</dbReference>
<dbReference type="Gene3D" id="1.10.600.10">
    <property type="entry name" value="Farnesyl Diphosphate Synthase"/>
    <property type="match status" value="1"/>
</dbReference>
<proteinExistence type="inferred from homology"/>
<comment type="caution">
    <text evidence="5">The sequence shown here is derived from an EMBL/GenBank/DDBJ whole genome shotgun (WGS) entry which is preliminary data.</text>
</comment>
<dbReference type="InterPro" id="IPR034686">
    <property type="entry name" value="Terpene_cyclase-like_2"/>
</dbReference>
<evidence type="ECO:0000256" key="4">
    <source>
        <dbReference type="RuleBase" id="RU366034"/>
    </source>
</evidence>
<reference evidence="5 6" key="1">
    <citation type="submission" date="2024-09" db="EMBL/GenBank/DDBJ databases">
        <title>Itraconazole resistance in Madurella fahalii resulting from another homologue of gene encoding cytochrome P450 14-alpha sterol demethylase (CYP51).</title>
        <authorList>
            <person name="Yoshioka I."/>
            <person name="Fahal A.H."/>
            <person name="Kaneko S."/>
            <person name="Yaguchi T."/>
        </authorList>
    </citation>
    <scope>NUCLEOTIDE SEQUENCE [LARGE SCALE GENOMIC DNA]</scope>
    <source>
        <strain evidence="5 6">IFM 68171</strain>
    </source>
</reference>
<dbReference type="SUPFAM" id="SSF48576">
    <property type="entry name" value="Terpenoid synthases"/>
    <property type="match status" value="1"/>
</dbReference>
<evidence type="ECO:0000256" key="2">
    <source>
        <dbReference type="ARBA" id="ARBA00006333"/>
    </source>
</evidence>
<accession>A0ABQ0GCR9</accession>
<comment type="cofactor">
    <cofactor evidence="1 4">
        <name>Mg(2+)</name>
        <dbReference type="ChEBI" id="CHEBI:18420"/>
    </cofactor>
</comment>
<name>A0ABQ0GCR9_9PEZI</name>
<protein>
    <recommendedName>
        <fullName evidence="4">Terpene synthase</fullName>
        <ecNumber evidence="4">4.2.3.-</ecNumber>
    </recommendedName>
</protein>
<sequence length="323" mass="35794">MQGKATHPLKDIVPPTALPKATIHPDAAEIDREVVTYLANTWEWPSEKHKQGFISWKLSDVVLFMFPTGDTTRVKLATELLLLGFLMDDWFDNHALAENSLVVSHLQSLLSSPTTFCPLTTIDRMHAGLFARILAVPSTGSRRVLDAYMAMLGCHCEASRGTGAVSATLGDYLAFREVDVGMPICAELLYWTEPDLDAALDEPDRAALRPLDRVANYHVSILNDVFSFEREWKAARALGEGAALVNGVAVLAREANVSFGAARQLCLALVRAWETEFLSMVKELLGSCGRGQEEERRLVRAVKGIERRMTGAEAFSWRTSRYL</sequence>
<evidence type="ECO:0000256" key="1">
    <source>
        <dbReference type="ARBA" id="ARBA00001946"/>
    </source>
</evidence>